<feature type="region of interest" description="Disordered" evidence="1">
    <location>
        <begin position="82"/>
        <end position="109"/>
    </location>
</feature>
<proteinExistence type="predicted"/>
<dbReference type="SUPFAM" id="SSF52540">
    <property type="entry name" value="P-loop containing nucleoside triphosphate hydrolases"/>
    <property type="match status" value="1"/>
</dbReference>
<evidence type="ECO:0000313" key="4">
    <source>
        <dbReference type="Proteomes" id="UP000196475"/>
    </source>
</evidence>
<dbReference type="EMBL" id="LZRT01000060">
    <property type="protein sequence ID" value="OUM88533.1"/>
    <property type="molecule type" value="Genomic_DNA"/>
</dbReference>
<dbReference type="CDD" id="cd00009">
    <property type="entry name" value="AAA"/>
    <property type="match status" value="1"/>
</dbReference>
<dbReference type="InterPro" id="IPR011704">
    <property type="entry name" value="ATPase_dyneun-rel_AAA"/>
</dbReference>
<dbReference type="InterPro" id="IPR050764">
    <property type="entry name" value="CbbQ/NirQ/NorQ/GpvN"/>
</dbReference>
<dbReference type="Gene3D" id="3.40.50.300">
    <property type="entry name" value="P-loop containing nucleotide triphosphate hydrolases"/>
    <property type="match status" value="1"/>
</dbReference>
<protein>
    <recommendedName>
        <fullName evidence="2">AAA+ ATPase domain-containing protein</fullName>
    </recommendedName>
</protein>
<dbReference type="PANTHER" id="PTHR42759:SF1">
    <property type="entry name" value="MAGNESIUM-CHELATASE SUBUNIT CHLD"/>
    <property type="match status" value="1"/>
</dbReference>
<gene>
    <name evidence="3" type="ORF">BAA01_05400</name>
</gene>
<sequence>MKRSLWEYSDKQRVIPGIAMRENEVHPTIRTRLSFAGGSRILYGPSLALSRLLAGEVAVGTVQQGGDRLYLWEARESPAAGMPDVLPAPDVSPANTSASAEAPAEKLLDNSAGPDFGTRYVGLFHPIQRRLFWGVLPPPGHSNGPVHSQGPVSEKAEPHWSIYVGALLLAYEDGKNPDVSEIWPLLQEEWRERGRLGETEASREALFLVNAFLWQNRFFYIQDTTQLEPLPASLPRNVRDLSEELVGKKVLFSWMASGRGHGSDHPSVASVSDTNDESALLDGRFALPGTEHWGDEARAMIPRFRPDEVRLPDFVVALARMIRETSGSRRPLRNLLFYGPPGSGKSTLAQVLAQLLNLPYYYVNLSLNAEEEVLLGKFVPTEVEGRFRFEEPPFVQAFRNGGLVELMELNFARPGVLGAAHSALETPYRLTLANGEVVQRHPNCVVVATMNLAMVGTQRLNEALKSRFQRKVYVPPLPREDLVEIVVQASGLTDREMIRRMADVVEKMQRRVEQEGLPGQVGTRELIDWAQDVRFTGDPVLSAWHTILPAAAMEHRDIQEELAQVLVENVFGFAGDGRA</sequence>
<dbReference type="GO" id="GO:0016887">
    <property type="term" value="F:ATP hydrolysis activity"/>
    <property type="evidence" value="ECO:0007669"/>
    <property type="project" value="InterPro"/>
</dbReference>
<dbReference type="InterPro" id="IPR003593">
    <property type="entry name" value="AAA+_ATPase"/>
</dbReference>
<feature type="domain" description="AAA+ ATPase" evidence="2">
    <location>
        <begin position="331"/>
        <end position="478"/>
    </location>
</feature>
<evidence type="ECO:0000256" key="1">
    <source>
        <dbReference type="SAM" id="MobiDB-lite"/>
    </source>
</evidence>
<dbReference type="GO" id="GO:0005524">
    <property type="term" value="F:ATP binding"/>
    <property type="evidence" value="ECO:0007669"/>
    <property type="project" value="InterPro"/>
</dbReference>
<dbReference type="AlphaFoldDB" id="A0A1Y3PMH0"/>
<accession>A0A1Y3PMH0</accession>
<evidence type="ECO:0000313" key="3">
    <source>
        <dbReference type="EMBL" id="OUM88533.1"/>
    </source>
</evidence>
<dbReference type="Proteomes" id="UP000196475">
    <property type="component" value="Unassembled WGS sequence"/>
</dbReference>
<evidence type="ECO:0000259" key="2">
    <source>
        <dbReference type="SMART" id="SM00382"/>
    </source>
</evidence>
<dbReference type="SMART" id="SM00382">
    <property type="entry name" value="AAA"/>
    <property type="match status" value="1"/>
</dbReference>
<dbReference type="Pfam" id="PF07728">
    <property type="entry name" value="AAA_5"/>
    <property type="match status" value="1"/>
</dbReference>
<reference evidence="4" key="1">
    <citation type="submission" date="2016-06" db="EMBL/GenBank/DDBJ databases">
        <authorList>
            <person name="Nascimento L."/>
            <person name="Pereira R.V."/>
            <person name="Martins L.F."/>
            <person name="Quaggio R.B."/>
            <person name="Silva A.M."/>
            <person name="Setubal J.C."/>
        </authorList>
    </citation>
    <scope>NUCLEOTIDE SEQUENCE [LARGE SCALE GENOMIC DNA]</scope>
</reference>
<dbReference type="InterPro" id="IPR027417">
    <property type="entry name" value="P-loop_NTPase"/>
</dbReference>
<comment type="caution">
    <text evidence="3">The sequence shown here is derived from an EMBL/GenBank/DDBJ whole genome shotgun (WGS) entry which is preliminary data.</text>
</comment>
<organism evidence="3 4">
    <name type="scientific">Bacillus thermozeamaize</name>
    <dbReference type="NCBI Taxonomy" id="230954"/>
    <lineage>
        <taxon>Bacteria</taxon>
        <taxon>Bacillati</taxon>
        <taxon>Bacillota</taxon>
        <taxon>Bacilli</taxon>
        <taxon>Bacillales</taxon>
        <taxon>Bacillaceae</taxon>
        <taxon>Bacillus</taxon>
    </lineage>
</organism>
<name>A0A1Y3PMH0_9BACI</name>
<dbReference type="PANTHER" id="PTHR42759">
    <property type="entry name" value="MOXR FAMILY PROTEIN"/>
    <property type="match status" value="1"/>
</dbReference>